<gene>
    <name evidence="1" type="ORF">LCGC14_1918620</name>
</gene>
<organism evidence="1">
    <name type="scientific">marine sediment metagenome</name>
    <dbReference type="NCBI Taxonomy" id="412755"/>
    <lineage>
        <taxon>unclassified sequences</taxon>
        <taxon>metagenomes</taxon>
        <taxon>ecological metagenomes</taxon>
    </lineage>
</organism>
<protein>
    <recommendedName>
        <fullName evidence="2">DNA N-6-adenine-methyltransferase (Dam)</fullName>
    </recommendedName>
</protein>
<sequence>MIIKGDCIEEMKKQRIQPKIKGNKRKYHKGMLTSLRQDWQTPQELYDGLNKEFNFDFDPCPVNPKFDGLEIEWGKCNFVNPPYGRYKEGKYAHKSAQDLFVKKAYEESLKGKICVLLIPVRTSSIRWQKYILDNPNAEIRFMPKRFKFSDASDPAMFCSAIVIFYPTKFKKIKHRKEKKN</sequence>
<dbReference type="AlphaFoldDB" id="A0A0F9FR97"/>
<dbReference type="EMBL" id="LAZR01020395">
    <property type="protein sequence ID" value="KKL89044.1"/>
    <property type="molecule type" value="Genomic_DNA"/>
</dbReference>
<name>A0A0F9FR97_9ZZZZ</name>
<dbReference type="GO" id="GO:0003677">
    <property type="term" value="F:DNA binding"/>
    <property type="evidence" value="ECO:0007669"/>
    <property type="project" value="InterPro"/>
</dbReference>
<evidence type="ECO:0000313" key="1">
    <source>
        <dbReference type="EMBL" id="KKL89044.1"/>
    </source>
</evidence>
<proteinExistence type="predicted"/>
<comment type="caution">
    <text evidence="1">The sequence shown here is derived from an EMBL/GenBank/DDBJ whole genome shotgun (WGS) entry which is preliminary data.</text>
</comment>
<accession>A0A0F9FR97</accession>
<reference evidence="1" key="1">
    <citation type="journal article" date="2015" name="Nature">
        <title>Complex archaea that bridge the gap between prokaryotes and eukaryotes.</title>
        <authorList>
            <person name="Spang A."/>
            <person name="Saw J.H."/>
            <person name="Jorgensen S.L."/>
            <person name="Zaremba-Niedzwiedzka K."/>
            <person name="Martijn J."/>
            <person name="Lind A.E."/>
            <person name="van Eijk R."/>
            <person name="Schleper C."/>
            <person name="Guy L."/>
            <person name="Ettema T.J."/>
        </authorList>
    </citation>
    <scope>NUCLEOTIDE SEQUENCE</scope>
</reference>
<evidence type="ECO:0008006" key="2">
    <source>
        <dbReference type="Google" id="ProtNLM"/>
    </source>
</evidence>
<dbReference type="Pfam" id="PF05869">
    <property type="entry name" value="Dam"/>
    <property type="match status" value="1"/>
</dbReference>
<dbReference type="InterPro" id="IPR008593">
    <property type="entry name" value="Dam_MeTrfase"/>
</dbReference>
<dbReference type="GO" id="GO:0009007">
    <property type="term" value="F:site-specific DNA-methyltransferase (adenine-specific) activity"/>
    <property type="evidence" value="ECO:0007669"/>
    <property type="project" value="InterPro"/>
</dbReference>
<dbReference type="GO" id="GO:0009307">
    <property type="term" value="P:DNA restriction-modification system"/>
    <property type="evidence" value="ECO:0007669"/>
    <property type="project" value="InterPro"/>
</dbReference>